<accession>A0A8S4NUU5</accession>
<evidence type="ECO:0000259" key="2">
    <source>
        <dbReference type="Pfam" id="PF13676"/>
    </source>
</evidence>
<dbReference type="Gene3D" id="3.40.50.10140">
    <property type="entry name" value="Toll/interleukin-1 receptor homology (TIR) domain"/>
    <property type="match status" value="2"/>
</dbReference>
<comment type="caution">
    <text evidence="3">The sequence shown here is derived from an EMBL/GenBank/DDBJ whole genome shotgun (WGS) entry which is preliminary data.</text>
</comment>
<dbReference type="Pfam" id="PF13676">
    <property type="entry name" value="TIR_2"/>
    <property type="match status" value="1"/>
</dbReference>
<dbReference type="EMBL" id="CAIIXF020000005">
    <property type="protein sequence ID" value="CAH1783754.1"/>
    <property type="molecule type" value="Genomic_DNA"/>
</dbReference>
<protein>
    <recommendedName>
        <fullName evidence="2">TIR domain-containing protein</fullName>
    </recommendedName>
</protein>
<dbReference type="PANTHER" id="PTHR47508">
    <property type="entry name" value="SAM DOMAIN-CONTAINING PROTEIN-RELATED"/>
    <property type="match status" value="1"/>
</dbReference>
<name>A0A8S4NUU5_OWEFU</name>
<keyword evidence="4" id="KW-1185">Reference proteome</keyword>
<proteinExistence type="predicted"/>
<dbReference type="InterPro" id="IPR035897">
    <property type="entry name" value="Toll_tir_struct_dom_sf"/>
</dbReference>
<dbReference type="GO" id="GO:0007165">
    <property type="term" value="P:signal transduction"/>
    <property type="evidence" value="ECO:0007669"/>
    <property type="project" value="InterPro"/>
</dbReference>
<reference evidence="3" key="1">
    <citation type="submission" date="2022-03" db="EMBL/GenBank/DDBJ databases">
        <authorList>
            <person name="Martin C."/>
        </authorList>
    </citation>
    <scope>NUCLEOTIDE SEQUENCE</scope>
</reference>
<feature type="region of interest" description="Disordered" evidence="1">
    <location>
        <begin position="216"/>
        <end position="239"/>
    </location>
</feature>
<feature type="domain" description="TIR" evidence="2">
    <location>
        <begin position="286"/>
        <end position="399"/>
    </location>
</feature>
<dbReference type="AlphaFoldDB" id="A0A8S4NUU5"/>
<gene>
    <name evidence="3" type="ORF">OFUS_LOCUS10062</name>
</gene>
<dbReference type="OrthoDB" id="10062307at2759"/>
<feature type="non-terminal residue" evidence="3">
    <location>
        <position position="851"/>
    </location>
</feature>
<dbReference type="PANTHER" id="PTHR47508:SF3">
    <property type="entry name" value="TIR DOMAIN-CONTAINING PROTEIN"/>
    <property type="match status" value="1"/>
</dbReference>
<dbReference type="Proteomes" id="UP000749559">
    <property type="component" value="Unassembled WGS sequence"/>
</dbReference>
<sequence length="851" mass="95359">MATSSNESKSDNKAYGVILTADTEDDPINDSSVCLGCIILNSNQLGRLTLNDIRDKIAQQLSDVPVQFCFLTKQGWQVTPSQEDMLLASSTIITEDKSILIKKFYDKARVGVRLNHVNRSVHSEGSHSKVCGFIFADHSEPLHCTRNALLEQLPSIFSNEQNSEFVFKDRNGWPITSDQEINFTVLDILAGAYISLQVFSTDRDLPMISEVQDAVDSTQVSRPSQLELPPPPSPKRPRFYMPKALTFRSAKDLEREVSISSTDSSGTSGGTLSVTSSANTPQLKEIMISYVRCEAAEHALMLKKLLVKLNFSVFLDVHEIKLGVDWQDYLNYAVSNCEVFVPLVTNRYGETQWTNREVKLADVLHKYILPINFLEEWPPKCLAIQFATTQFIPWSSGKHKEPKLQGELENSSDAMAPNQECLEVVAKEIAQHVKNYKVNQLKTALKANAPPLLTPNEEKIIPPPGTPLMGPCSADGLFAPRNSLASSTDSVDSVRHTYKIVLSMHPRQREFGQRLRQELEQDGCEVWCSTDISATASSMELADTPDSSQTMSPAVSSELRVEDSGMCPLLLKRSGSICSDNSEADELKWIRQTFQEKVDKACVVIILLSKAFAGSKMCRQQVFYCEHRKRMIPLKYEDFPMPYWMAMLIGTDSFEMSDQRSSQQCDVQSEGFIDSLRARIRMSPMRTLSQTDMDQAIAKVQESLPSRGCIYISGGTKFYNKTSEDICKAIGEHLAKVEDVTLVTGGFFGVGDCVGRSFHTSHENDPPPMFHILPHKDCKVPQIVVEGDKFRVIGEDDPISSEQLDRRHQGHQNEDRQFQKLDYGTTVFAGNSVRQRETIVARLFNICILVE</sequence>
<evidence type="ECO:0000313" key="3">
    <source>
        <dbReference type="EMBL" id="CAH1783754.1"/>
    </source>
</evidence>
<dbReference type="InterPro" id="IPR000157">
    <property type="entry name" value="TIR_dom"/>
</dbReference>
<dbReference type="SUPFAM" id="SSF52200">
    <property type="entry name" value="Toll/Interleukin receptor TIR domain"/>
    <property type="match status" value="2"/>
</dbReference>
<evidence type="ECO:0000256" key="1">
    <source>
        <dbReference type="SAM" id="MobiDB-lite"/>
    </source>
</evidence>
<evidence type="ECO:0000313" key="4">
    <source>
        <dbReference type="Proteomes" id="UP000749559"/>
    </source>
</evidence>
<organism evidence="3 4">
    <name type="scientific">Owenia fusiformis</name>
    <name type="common">Polychaete worm</name>
    <dbReference type="NCBI Taxonomy" id="6347"/>
    <lineage>
        <taxon>Eukaryota</taxon>
        <taxon>Metazoa</taxon>
        <taxon>Spiralia</taxon>
        <taxon>Lophotrochozoa</taxon>
        <taxon>Annelida</taxon>
        <taxon>Polychaeta</taxon>
        <taxon>Sedentaria</taxon>
        <taxon>Canalipalpata</taxon>
        <taxon>Sabellida</taxon>
        <taxon>Oweniida</taxon>
        <taxon>Oweniidae</taxon>
        <taxon>Owenia</taxon>
    </lineage>
</organism>